<accession>A0A977KT79</accession>
<organism evidence="1">
    <name type="scientific">Woronichinia naegeliana WA131</name>
    <dbReference type="NCBI Taxonomy" id="2824559"/>
    <lineage>
        <taxon>Bacteria</taxon>
        <taxon>Bacillati</taxon>
        <taxon>Cyanobacteriota</taxon>
        <taxon>Cyanophyceae</taxon>
        <taxon>Synechococcales</taxon>
        <taxon>Coelosphaeriaceae</taxon>
        <taxon>Woronichinia</taxon>
    </lineage>
</organism>
<dbReference type="Proteomes" id="UP001065613">
    <property type="component" value="Chromosome"/>
</dbReference>
<protein>
    <submittedName>
        <fullName evidence="1">Uncharacterized protein</fullName>
    </submittedName>
</protein>
<sequence>MMNYRQWPEYFPENCPPLTASSPSGKFYRFVEKDHESPQSQDFLSWRENNQGKPCPENITECQACGLSIYASLEEISRMAKVIPRLRKMKIAEGNLDENSGKIQNTPSRNSRYHYTWWVPDGGTPWKIFIII</sequence>
<dbReference type="EMBL" id="CP073041">
    <property type="protein sequence ID" value="UXE59437.1"/>
    <property type="molecule type" value="Genomic_DNA"/>
</dbReference>
<name>A0A977KT79_9CYAN</name>
<dbReference type="AlphaFoldDB" id="A0A977KT79"/>
<proteinExistence type="predicted"/>
<gene>
    <name evidence="1" type="ORF">KA717_26955</name>
</gene>
<reference evidence="1" key="1">
    <citation type="submission" date="2021-04" db="EMBL/GenBank/DDBJ databases">
        <title>Genome sequence of Woronichinia naegeliana from Washington state freshwater lake bloom.</title>
        <authorList>
            <person name="Dreher T.W."/>
        </authorList>
    </citation>
    <scope>NUCLEOTIDE SEQUENCE</scope>
    <source>
        <strain evidence="1">WA131</strain>
    </source>
</reference>
<dbReference type="KEGG" id="wna:KA717_26955"/>
<evidence type="ECO:0000313" key="1">
    <source>
        <dbReference type="EMBL" id="UXE59437.1"/>
    </source>
</evidence>